<proteinExistence type="predicted"/>
<sequence length="79" mass="8407">MSITGAVAGFFYVTTYSPSCRVNDGKLYGLEAAYTCIRLGQPGTMIFVMMTDSTRALPMSLGINLGTAQFSCPDVILLG</sequence>
<accession>A0AAJ8BVI5</accession>
<gene>
    <name evidence="1" type="ORF">An14g04150</name>
</gene>
<reference evidence="1" key="1">
    <citation type="submission" date="2025-02" db="EMBL/GenBank/DDBJ databases">
        <authorList>
            <consortium name="NCBI Genome Project"/>
        </authorList>
    </citation>
    <scope>NUCLEOTIDE SEQUENCE</scope>
</reference>
<reference evidence="1" key="2">
    <citation type="submission" date="2025-08" db="UniProtKB">
        <authorList>
            <consortium name="RefSeq"/>
        </authorList>
    </citation>
    <scope>IDENTIFICATION</scope>
</reference>
<dbReference type="KEGG" id="ang:An14g04150"/>
<evidence type="ECO:0000313" key="1">
    <source>
        <dbReference type="RefSeq" id="XP_059604692.1"/>
    </source>
</evidence>
<dbReference type="AlphaFoldDB" id="A0AAJ8BVI5"/>
<dbReference type="VEuPathDB" id="FungiDB:An14g04150"/>
<dbReference type="RefSeq" id="XP_059604692.1">
    <property type="nucleotide sequence ID" value="XM_059744217.1"/>
</dbReference>
<organism evidence="1">
    <name type="scientific">Aspergillus niger</name>
    <dbReference type="NCBI Taxonomy" id="5061"/>
    <lineage>
        <taxon>Eukaryota</taxon>
        <taxon>Fungi</taxon>
        <taxon>Dikarya</taxon>
        <taxon>Ascomycota</taxon>
        <taxon>Pezizomycotina</taxon>
        <taxon>Eurotiomycetes</taxon>
        <taxon>Eurotiomycetidae</taxon>
        <taxon>Eurotiales</taxon>
        <taxon>Aspergillaceae</taxon>
        <taxon>Aspergillus</taxon>
        <taxon>Aspergillus subgen. Circumdati</taxon>
    </lineage>
</organism>
<name>A0AAJ8BVI5_ASPNG</name>
<dbReference type="GeneID" id="84592982"/>
<protein>
    <submittedName>
        <fullName evidence="1">Uncharacterized protein</fullName>
    </submittedName>
</protein>